<keyword evidence="4" id="KW-1185">Reference proteome</keyword>
<evidence type="ECO:0000256" key="2">
    <source>
        <dbReference type="ARBA" id="ARBA00038331"/>
    </source>
</evidence>
<sequence>MQMNSNLVQILFDGRSVCGVAPANTICNDDVFVGRSIGDPQWRQLPGKLKQISSDGKQICGVNAANDIWCAGDGIFSNPNWRMLPGKLKQVSLADGVLYGIGPDDMIWYGMSDGEDSFQRVSGTLRQIAYDGEMLCGTNAADEIWCSDNGLQGSPNWRRLPGKLRQLDVQGGRSIGVSGDTNIYHKWLTQPPGVFAGWRQLQGKLRQLSFDGKTFAYEIFTGNAVGAVNRVKLPGNLKMISTDGKQICGVSKDDDIYCADTGITSNPNWRQIPGKLKHVVVLNGVLFGTNSADDIFTGRSKGDPKWLQLEGKLKMVDYDGVRGKPNWYRTGTKLSYVTSVANRVFGANSTQDIYTRVDF</sequence>
<gene>
    <name evidence="3" type="ORF">Poli38472_014064</name>
</gene>
<dbReference type="Proteomes" id="UP000794436">
    <property type="component" value="Unassembled WGS sequence"/>
</dbReference>
<dbReference type="Pfam" id="PF19193">
    <property type="entry name" value="Tectonin"/>
    <property type="match status" value="2"/>
</dbReference>
<dbReference type="EMBL" id="SPLM01000007">
    <property type="protein sequence ID" value="TMW66752.1"/>
    <property type="molecule type" value="Genomic_DNA"/>
</dbReference>
<name>A0A8K1FPB5_PYTOL</name>
<dbReference type="GO" id="GO:0030246">
    <property type="term" value="F:carbohydrate binding"/>
    <property type="evidence" value="ECO:0007669"/>
    <property type="project" value="UniProtKB-KW"/>
</dbReference>
<dbReference type="SMART" id="SM00706">
    <property type="entry name" value="TECPR"/>
    <property type="match status" value="4"/>
</dbReference>
<protein>
    <recommendedName>
        <fullName evidence="5">Lectin</fullName>
    </recommendedName>
</protein>
<evidence type="ECO:0000256" key="1">
    <source>
        <dbReference type="ARBA" id="ARBA00022734"/>
    </source>
</evidence>
<dbReference type="PANTHER" id="PTHR23250">
    <property type="entry name" value="DYSFERLIN-RELATED"/>
    <property type="match status" value="1"/>
</dbReference>
<organism evidence="3 4">
    <name type="scientific">Pythium oligandrum</name>
    <name type="common">Mycoparasitic fungus</name>
    <dbReference type="NCBI Taxonomy" id="41045"/>
    <lineage>
        <taxon>Eukaryota</taxon>
        <taxon>Sar</taxon>
        <taxon>Stramenopiles</taxon>
        <taxon>Oomycota</taxon>
        <taxon>Peronosporomycetes</taxon>
        <taxon>Pythiales</taxon>
        <taxon>Pythiaceae</taxon>
        <taxon>Pythium</taxon>
    </lineage>
</organism>
<evidence type="ECO:0000313" key="4">
    <source>
        <dbReference type="Proteomes" id="UP000794436"/>
    </source>
</evidence>
<accession>A0A8K1FPB5</accession>
<dbReference type="OrthoDB" id="166585at2759"/>
<dbReference type="AlphaFoldDB" id="A0A8K1FPB5"/>
<keyword evidence="1" id="KW-0430">Lectin</keyword>
<comment type="similarity">
    <text evidence="2">Belongs to the tectonin family.</text>
</comment>
<evidence type="ECO:0000313" key="3">
    <source>
        <dbReference type="EMBL" id="TMW66752.1"/>
    </source>
</evidence>
<dbReference type="InterPro" id="IPR051513">
    <property type="entry name" value="Tectonin_beta-prop"/>
</dbReference>
<evidence type="ECO:0008006" key="5">
    <source>
        <dbReference type="Google" id="ProtNLM"/>
    </source>
</evidence>
<reference evidence="3" key="1">
    <citation type="submission" date="2019-03" db="EMBL/GenBank/DDBJ databases">
        <title>Long read genome sequence of the mycoparasitic Pythium oligandrum ATCC 38472 isolated from sugarbeet rhizosphere.</title>
        <authorList>
            <person name="Gaulin E."/>
        </authorList>
    </citation>
    <scope>NUCLEOTIDE SEQUENCE</scope>
    <source>
        <strain evidence="3">ATCC 38472_TT</strain>
    </source>
</reference>
<proteinExistence type="inferred from homology"/>
<dbReference type="InterPro" id="IPR006624">
    <property type="entry name" value="Beta-propeller_rpt_TECPR"/>
</dbReference>
<dbReference type="PANTHER" id="PTHR23250:SF3">
    <property type="entry name" value="FISH-EGG LECTIN-LIKE ISOFORM X1-RELATED"/>
    <property type="match status" value="1"/>
</dbReference>
<comment type="caution">
    <text evidence="3">The sequence shown here is derived from an EMBL/GenBank/DDBJ whole genome shotgun (WGS) entry which is preliminary data.</text>
</comment>